<dbReference type="PROSITE" id="PS00028">
    <property type="entry name" value="ZINC_FINGER_C2H2_1"/>
    <property type="match status" value="1"/>
</dbReference>
<evidence type="ECO:0000313" key="4">
    <source>
        <dbReference type="EMBL" id="KAK3319067.1"/>
    </source>
</evidence>
<proteinExistence type="predicted"/>
<dbReference type="EMBL" id="JAUEDM010000004">
    <property type="protein sequence ID" value="KAK3319067.1"/>
    <property type="molecule type" value="Genomic_DNA"/>
</dbReference>
<dbReference type="PANTHER" id="PTHR35391">
    <property type="entry name" value="C2H2-TYPE DOMAIN-CONTAINING PROTEIN-RELATED"/>
    <property type="match status" value="1"/>
</dbReference>
<gene>
    <name evidence="4" type="ORF">B0H66DRAFT_255789</name>
</gene>
<comment type="caution">
    <text evidence="4">The sequence shown here is derived from an EMBL/GenBank/DDBJ whole genome shotgun (WGS) entry which is preliminary data.</text>
</comment>
<keyword evidence="1" id="KW-0863">Zinc-finger</keyword>
<feature type="region of interest" description="Disordered" evidence="2">
    <location>
        <begin position="444"/>
        <end position="481"/>
    </location>
</feature>
<evidence type="ECO:0000313" key="5">
    <source>
        <dbReference type="Proteomes" id="UP001283341"/>
    </source>
</evidence>
<accession>A0AAE0M4L5</accession>
<dbReference type="Pfam" id="PF26082">
    <property type="entry name" value="zf-C2H2_AcuF"/>
    <property type="match status" value="1"/>
</dbReference>
<keyword evidence="1" id="KW-0479">Metal-binding</keyword>
<dbReference type="PROSITE" id="PS00141">
    <property type="entry name" value="ASP_PROTEASE"/>
    <property type="match status" value="1"/>
</dbReference>
<dbReference type="InterPro" id="IPR001969">
    <property type="entry name" value="Aspartic_peptidase_AS"/>
</dbReference>
<dbReference type="PANTHER" id="PTHR35391:SF7">
    <property type="entry name" value="C2H2-TYPE DOMAIN-CONTAINING PROTEIN"/>
    <property type="match status" value="1"/>
</dbReference>
<dbReference type="InterPro" id="IPR058925">
    <property type="entry name" value="zf-C2H2_AcuF"/>
</dbReference>
<dbReference type="PROSITE" id="PS50157">
    <property type="entry name" value="ZINC_FINGER_C2H2_2"/>
    <property type="match status" value="1"/>
</dbReference>
<dbReference type="GO" id="GO:0008270">
    <property type="term" value="F:zinc ion binding"/>
    <property type="evidence" value="ECO:0007669"/>
    <property type="project" value="UniProtKB-KW"/>
</dbReference>
<sequence length="481" mass="53766">MTDATISNPVRSCLQVLERLLAPESSKSDESNEAIFAALREEEARFKVWAGNIGAHKTGRSSLEYRLRDASHIRKQVIELLADLIGLIEDASAIVAGEKTPWDELEDVDEDGVFDDTASARGSNKDNAFPETELGQIATDVTDVINCLLRLSVAIRNPAPHDRFAASIPTADTYHYEPYDIQHVKAKFGQVEDMLAKRLGKAISRRRQYFKYRQSHHQKLCDGLQVEHDLPKDTVSTVASSIPEGTKEPSFNPTLAAMDEDAISDSGASHTSFASSIAESETLKVPPLPREAEKGPFECPFCFMIITASSTISWRRHVFGDLRPYICLWPECTQTEREFSRRHEWTSHELQNHWKRYVCPGGCDKTFRSASQCKEHLGKFHRNAIPPNQLDAMISLSARPMDVTDGMSCPLCQEPLASLKQYQRHVGRHQEQLALFALPAIDSEDVEEDKDGHDNTSRSDHGDSTSEAVGVSEDEGKDKEE</sequence>
<protein>
    <recommendedName>
        <fullName evidence="3">C2H2-type domain-containing protein</fullName>
    </recommendedName>
</protein>
<keyword evidence="5" id="KW-1185">Reference proteome</keyword>
<evidence type="ECO:0000256" key="2">
    <source>
        <dbReference type="SAM" id="MobiDB-lite"/>
    </source>
</evidence>
<dbReference type="GO" id="GO:0006508">
    <property type="term" value="P:proteolysis"/>
    <property type="evidence" value="ECO:0007669"/>
    <property type="project" value="InterPro"/>
</dbReference>
<name>A0AAE0M4L5_9PEZI</name>
<feature type="domain" description="C2H2-type" evidence="3">
    <location>
        <begin position="357"/>
        <end position="386"/>
    </location>
</feature>
<feature type="compositionally biased region" description="Basic and acidic residues" evidence="2">
    <location>
        <begin position="450"/>
        <end position="464"/>
    </location>
</feature>
<reference evidence="4" key="2">
    <citation type="submission" date="2023-06" db="EMBL/GenBank/DDBJ databases">
        <authorList>
            <consortium name="Lawrence Berkeley National Laboratory"/>
            <person name="Haridas S."/>
            <person name="Hensen N."/>
            <person name="Bonometti L."/>
            <person name="Westerberg I."/>
            <person name="Brannstrom I.O."/>
            <person name="Guillou S."/>
            <person name="Cros-Aarteil S."/>
            <person name="Calhoun S."/>
            <person name="Kuo A."/>
            <person name="Mondo S."/>
            <person name="Pangilinan J."/>
            <person name="Riley R."/>
            <person name="Labutti K."/>
            <person name="Andreopoulos B."/>
            <person name="Lipzen A."/>
            <person name="Chen C."/>
            <person name="Yanf M."/>
            <person name="Daum C."/>
            <person name="Ng V."/>
            <person name="Clum A."/>
            <person name="Steindorff A."/>
            <person name="Ohm R."/>
            <person name="Martin F."/>
            <person name="Silar P."/>
            <person name="Natvig D."/>
            <person name="Lalanne C."/>
            <person name="Gautier V."/>
            <person name="Ament-Velasquez S.L."/>
            <person name="Kruys A."/>
            <person name="Hutchinson M.I."/>
            <person name="Powell A.J."/>
            <person name="Barry K."/>
            <person name="Miller A.N."/>
            <person name="Grigoriev I.V."/>
            <person name="Debuchy R."/>
            <person name="Gladieux P."/>
            <person name="Thoren M.H."/>
            <person name="Johannesson H."/>
        </authorList>
    </citation>
    <scope>NUCLEOTIDE SEQUENCE</scope>
    <source>
        <strain evidence="4">CBS 118394</strain>
    </source>
</reference>
<dbReference type="AlphaFoldDB" id="A0AAE0M4L5"/>
<evidence type="ECO:0000256" key="1">
    <source>
        <dbReference type="PROSITE-ProRule" id="PRU00042"/>
    </source>
</evidence>
<dbReference type="SMART" id="SM00355">
    <property type="entry name" value="ZnF_C2H2"/>
    <property type="match status" value="3"/>
</dbReference>
<keyword evidence="1" id="KW-0862">Zinc</keyword>
<dbReference type="InterPro" id="IPR013087">
    <property type="entry name" value="Znf_C2H2_type"/>
</dbReference>
<reference evidence="4" key="1">
    <citation type="journal article" date="2023" name="Mol. Phylogenet. Evol.">
        <title>Genome-scale phylogeny and comparative genomics of the fungal order Sordariales.</title>
        <authorList>
            <person name="Hensen N."/>
            <person name="Bonometti L."/>
            <person name="Westerberg I."/>
            <person name="Brannstrom I.O."/>
            <person name="Guillou S."/>
            <person name="Cros-Aarteil S."/>
            <person name="Calhoun S."/>
            <person name="Haridas S."/>
            <person name="Kuo A."/>
            <person name="Mondo S."/>
            <person name="Pangilinan J."/>
            <person name="Riley R."/>
            <person name="LaButti K."/>
            <person name="Andreopoulos B."/>
            <person name="Lipzen A."/>
            <person name="Chen C."/>
            <person name="Yan M."/>
            <person name="Daum C."/>
            <person name="Ng V."/>
            <person name="Clum A."/>
            <person name="Steindorff A."/>
            <person name="Ohm R.A."/>
            <person name="Martin F."/>
            <person name="Silar P."/>
            <person name="Natvig D.O."/>
            <person name="Lalanne C."/>
            <person name="Gautier V."/>
            <person name="Ament-Velasquez S.L."/>
            <person name="Kruys A."/>
            <person name="Hutchinson M.I."/>
            <person name="Powell A.J."/>
            <person name="Barry K."/>
            <person name="Miller A.N."/>
            <person name="Grigoriev I.V."/>
            <person name="Debuchy R."/>
            <person name="Gladieux P."/>
            <person name="Hiltunen Thoren M."/>
            <person name="Johannesson H."/>
        </authorList>
    </citation>
    <scope>NUCLEOTIDE SEQUENCE</scope>
    <source>
        <strain evidence="4">CBS 118394</strain>
    </source>
</reference>
<dbReference type="GO" id="GO:0004190">
    <property type="term" value="F:aspartic-type endopeptidase activity"/>
    <property type="evidence" value="ECO:0007669"/>
    <property type="project" value="InterPro"/>
</dbReference>
<evidence type="ECO:0000259" key="3">
    <source>
        <dbReference type="PROSITE" id="PS50157"/>
    </source>
</evidence>
<dbReference type="Proteomes" id="UP001283341">
    <property type="component" value="Unassembled WGS sequence"/>
</dbReference>
<organism evidence="4 5">
    <name type="scientific">Apodospora peruviana</name>
    <dbReference type="NCBI Taxonomy" id="516989"/>
    <lineage>
        <taxon>Eukaryota</taxon>
        <taxon>Fungi</taxon>
        <taxon>Dikarya</taxon>
        <taxon>Ascomycota</taxon>
        <taxon>Pezizomycotina</taxon>
        <taxon>Sordariomycetes</taxon>
        <taxon>Sordariomycetidae</taxon>
        <taxon>Sordariales</taxon>
        <taxon>Lasiosphaeriaceae</taxon>
        <taxon>Apodospora</taxon>
    </lineage>
</organism>